<feature type="compositionally biased region" description="Polar residues" evidence="1">
    <location>
        <begin position="87"/>
        <end position="99"/>
    </location>
</feature>
<dbReference type="Proteomes" id="UP001213000">
    <property type="component" value="Unassembled WGS sequence"/>
</dbReference>
<proteinExistence type="predicted"/>
<gene>
    <name evidence="2" type="ORF">NP233_g11382</name>
</gene>
<feature type="region of interest" description="Disordered" evidence="1">
    <location>
        <begin position="52"/>
        <end position="99"/>
    </location>
</feature>
<evidence type="ECO:0000313" key="3">
    <source>
        <dbReference type="Proteomes" id="UP001213000"/>
    </source>
</evidence>
<dbReference type="AlphaFoldDB" id="A0AAD5YKH0"/>
<sequence length="99" mass="11152">MFWSWYMPLEITFCVEEQGMSTTKEVNLDTAVKTRMLLKILAKCDEAASKTRAHQRRTQCLGQSNQNRGPASSSNLTSLLSDPTVLSPLTSTQKPRPEY</sequence>
<feature type="compositionally biased region" description="Polar residues" evidence="1">
    <location>
        <begin position="58"/>
        <end position="81"/>
    </location>
</feature>
<dbReference type="EMBL" id="JANIEX010001352">
    <property type="protein sequence ID" value="KAJ3558964.1"/>
    <property type="molecule type" value="Genomic_DNA"/>
</dbReference>
<accession>A0AAD5YKH0</accession>
<keyword evidence="3" id="KW-1185">Reference proteome</keyword>
<evidence type="ECO:0000313" key="2">
    <source>
        <dbReference type="EMBL" id="KAJ3558964.1"/>
    </source>
</evidence>
<protein>
    <submittedName>
        <fullName evidence="2">Uncharacterized protein</fullName>
    </submittedName>
</protein>
<comment type="caution">
    <text evidence="2">The sequence shown here is derived from an EMBL/GenBank/DDBJ whole genome shotgun (WGS) entry which is preliminary data.</text>
</comment>
<organism evidence="2 3">
    <name type="scientific">Leucocoprinus birnbaumii</name>
    <dbReference type="NCBI Taxonomy" id="56174"/>
    <lineage>
        <taxon>Eukaryota</taxon>
        <taxon>Fungi</taxon>
        <taxon>Dikarya</taxon>
        <taxon>Basidiomycota</taxon>
        <taxon>Agaricomycotina</taxon>
        <taxon>Agaricomycetes</taxon>
        <taxon>Agaricomycetidae</taxon>
        <taxon>Agaricales</taxon>
        <taxon>Agaricineae</taxon>
        <taxon>Agaricaceae</taxon>
        <taxon>Leucocoprinus</taxon>
    </lineage>
</organism>
<name>A0AAD5YKH0_9AGAR</name>
<reference evidence="2" key="1">
    <citation type="submission" date="2022-07" db="EMBL/GenBank/DDBJ databases">
        <title>Genome Sequence of Leucocoprinus birnbaumii.</title>
        <authorList>
            <person name="Buettner E."/>
        </authorList>
    </citation>
    <scope>NUCLEOTIDE SEQUENCE</scope>
    <source>
        <strain evidence="2">VT141</strain>
    </source>
</reference>
<evidence type="ECO:0000256" key="1">
    <source>
        <dbReference type="SAM" id="MobiDB-lite"/>
    </source>
</evidence>